<dbReference type="Gene3D" id="3.30.560.10">
    <property type="entry name" value="Glucose Oxidase, domain 3"/>
    <property type="match status" value="1"/>
</dbReference>
<comment type="caution">
    <text evidence="8">The sequence shown here is derived from an EMBL/GenBank/DDBJ whole genome shotgun (WGS) entry which is preliminary data.</text>
</comment>
<comment type="cofactor">
    <cofactor evidence="1">
        <name>FAD</name>
        <dbReference type="ChEBI" id="CHEBI:57692"/>
    </cofactor>
</comment>
<keyword evidence="9" id="KW-1185">Reference proteome</keyword>
<dbReference type="SUPFAM" id="SSF54373">
    <property type="entry name" value="FAD-linked reductases, C-terminal domain"/>
    <property type="match status" value="1"/>
</dbReference>
<dbReference type="Pfam" id="PF05199">
    <property type="entry name" value="GMC_oxred_C"/>
    <property type="match status" value="1"/>
</dbReference>
<evidence type="ECO:0000256" key="1">
    <source>
        <dbReference type="ARBA" id="ARBA00001974"/>
    </source>
</evidence>
<protein>
    <recommendedName>
        <fullName evidence="6 7">Glucose-methanol-choline oxidoreductase N-terminal domain-containing protein</fullName>
    </recommendedName>
</protein>
<evidence type="ECO:0000313" key="9">
    <source>
        <dbReference type="Proteomes" id="UP001549920"/>
    </source>
</evidence>
<evidence type="ECO:0000256" key="5">
    <source>
        <dbReference type="RuleBase" id="RU003968"/>
    </source>
</evidence>
<keyword evidence="3 5" id="KW-0285">Flavoprotein</keyword>
<dbReference type="Gene3D" id="3.50.50.60">
    <property type="entry name" value="FAD/NAD(P)-binding domain"/>
    <property type="match status" value="1"/>
</dbReference>
<evidence type="ECO:0000259" key="7">
    <source>
        <dbReference type="PROSITE" id="PS00624"/>
    </source>
</evidence>
<comment type="similarity">
    <text evidence="2 5">Belongs to the GMC oxidoreductase family.</text>
</comment>
<dbReference type="InterPro" id="IPR036188">
    <property type="entry name" value="FAD/NAD-bd_sf"/>
</dbReference>
<proteinExistence type="inferred from homology"/>
<dbReference type="InterPro" id="IPR007867">
    <property type="entry name" value="GMC_OxRtase_C"/>
</dbReference>
<reference evidence="8 9" key="1">
    <citation type="submission" date="2024-06" db="EMBL/GenBank/DDBJ databases">
        <title>A chromosome-level genome assembly of beet webworm, Loxostege sticticalis.</title>
        <authorList>
            <person name="Zhang Y."/>
        </authorList>
    </citation>
    <scope>NUCLEOTIDE SEQUENCE [LARGE SCALE GENOMIC DNA]</scope>
    <source>
        <strain evidence="8">AQ026</strain>
        <tissue evidence="8">Whole body</tissue>
    </source>
</reference>
<dbReference type="Proteomes" id="UP001549920">
    <property type="component" value="Unassembled WGS sequence"/>
</dbReference>
<dbReference type="PANTHER" id="PTHR11552:SF147">
    <property type="entry name" value="CHOLINE DEHYDROGENASE, MITOCHONDRIAL"/>
    <property type="match status" value="1"/>
</dbReference>
<accession>A0ABR3H5K7</accession>
<dbReference type="InterPro" id="IPR012132">
    <property type="entry name" value="GMC_OxRdtase"/>
</dbReference>
<evidence type="ECO:0000259" key="6">
    <source>
        <dbReference type="PROSITE" id="PS00623"/>
    </source>
</evidence>
<evidence type="ECO:0000256" key="4">
    <source>
        <dbReference type="ARBA" id="ARBA00022827"/>
    </source>
</evidence>
<sequence length="591" mass="65121">MDAASAISSIQSLQSSLTVLTALQFTSYQYPQTASYDIDLKFDYVVVGGGTAGSVLAARLTEDPGVTVALIEAGGDPQVESELPGLFPLTVKMDYDYNFLAENDNLTCQHTTKKAPQLTAGKLLGGTSALNHMNFFRGNPQDYSYWAKVAGDDSWTYDNLLPYFIKMEKIEDSEVLNSATANLHGTEGPISLTREPNALNTNYIKSMEEIGFEYKLDLSANTTIGVTDTFMMISSQKGVRQETAKCYLRADKVKSRKNLYVYKKTVVTKIIFDDDKNAIGVEALTSENQTVTFNVKKEVIVSAGAIKSPQLLMLSGIGPQTHLKKFNISVISDLPVGLNLRDRVAVALAYKMQASKATIPPANPHKYPVPITFGFKALDESQTVPDFQAINLVFPHDQQGLIQVSSFVFKYENAVTDKFIEANTGHELYMAILNSGKPKSTGEVLLKSSNPFDQPEIHLGLFSESSDIDDMGNYLKYFAKMGETSHFKDVGAEFVKLDLPECENLEFGSLDYWKCYAVSMSSPYWQVMSTCSMGSVVDSELKVKGVQNLRVVDASVLPYFTSGEPMPAVVVVAERAADLIKQSHSKNRKRE</sequence>
<evidence type="ECO:0000256" key="2">
    <source>
        <dbReference type="ARBA" id="ARBA00010790"/>
    </source>
</evidence>
<dbReference type="PANTHER" id="PTHR11552">
    <property type="entry name" value="GLUCOSE-METHANOL-CHOLINE GMC OXIDOREDUCTASE"/>
    <property type="match status" value="1"/>
</dbReference>
<dbReference type="EMBL" id="JBEUOH010000026">
    <property type="protein sequence ID" value="KAL0860078.1"/>
    <property type="molecule type" value="Genomic_DNA"/>
</dbReference>
<dbReference type="Pfam" id="PF00732">
    <property type="entry name" value="GMC_oxred_N"/>
    <property type="match status" value="1"/>
</dbReference>
<keyword evidence="4 5" id="KW-0274">FAD</keyword>
<feature type="domain" description="Glucose-methanol-choline oxidoreductase N-terminal" evidence="7">
    <location>
        <begin position="304"/>
        <end position="318"/>
    </location>
</feature>
<name>A0ABR3H5K7_LOXSC</name>
<dbReference type="PROSITE" id="PS00624">
    <property type="entry name" value="GMC_OXRED_2"/>
    <property type="match status" value="1"/>
</dbReference>
<evidence type="ECO:0000313" key="8">
    <source>
        <dbReference type="EMBL" id="KAL0860078.1"/>
    </source>
</evidence>
<dbReference type="SUPFAM" id="SSF51905">
    <property type="entry name" value="FAD/NAD(P)-binding domain"/>
    <property type="match status" value="1"/>
</dbReference>
<feature type="domain" description="Glucose-methanol-choline oxidoreductase N-terminal" evidence="6">
    <location>
        <begin position="121"/>
        <end position="144"/>
    </location>
</feature>
<dbReference type="PROSITE" id="PS00623">
    <property type="entry name" value="GMC_OXRED_1"/>
    <property type="match status" value="1"/>
</dbReference>
<dbReference type="PIRSF" id="PIRSF000137">
    <property type="entry name" value="Alcohol_oxidase"/>
    <property type="match status" value="1"/>
</dbReference>
<evidence type="ECO:0000256" key="3">
    <source>
        <dbReference type="ARBA" id="ARBA00022630"/>
    </source>
</evidence>
<dbReference type="InterPro" id="IPR000172">
    <property type="entry name" value="GMC_OxRdtase_N"/>
</dbReference>
<organism evidence="8 9">
    <name type="scientific">Loxostege sticticalis</name>
    <name type="common">Beet webworm moth</name>
    <dbReference type="NCBI Taxonomy" id="481309"/>
    <lineage>
        <taxon>Eukaryota</taxon>
        <taxon>Metazoa</taxon>
        <taxon>Ecdysozoa</taxon>
        <taxon>Arthropoda</taxon>
        <taxon>Hexapoda</taxon>
        <taxon>Insecta</taxon>
        <taxon>Pterygota</taxon>
        <taxon>Neoptera</taxon>
        <taxon>Endopterygota</taxon>
        <taxon>Lepidoptera</taxon>
        <taxon>Glossata</taxon>
        <taxon>Ditrysia</taxon>
        <taxon>Pyraloidea</taxon>
        <taxon>Crambidae</taxon>
        <taxon>Pyraustinae</taxon>
        <taxon>Loxostege</taxon>
    </lineage>
</organism>
<gene>
    <name evidence="8" type="ORF">ABMA27_010393</name>
</gene>